<evidence type="ECO:0000256" key="2">
    <source>
        <dbReference type="ARBA" id="ARBA00004604"/>
    </source>
</evidence>
<dbReference type="OMA" id="KWKVRER"/>
<gene>
    <name evidence="8" type="ORF">DOTSEDRAFT_170109</name>
</gene>
<proteinExistence type="inferred from homology"/>
<comment type="function">
    <text evidence="1 6">Involved in nucleolar processing of pre-18S ribosomal RNA.</text>
</comment>
<evidence type="ECO:0000313" key="8">
    <source>
        <dbReference type="EMBL" id="EME44994.1"/>
    </source>
</evidence>
<feature type="compositionally biased region" description="Basic residues" evidence="7">
    <location>
        <begin position="198"/>
        <end position="210"/>
    </location>
</feature>
<organism evidence="8 9">
    <name type="scientific">Dothistroma septosporum (strain NZE10 / CBS 128990)</name>
    <name type="common">Red band needle blight fungus</name>
    <name type="synonym">Mycosphaerella pini</name>
    <dbReference type="NCBI Taxonomy" id="675120"/>
    <lineage>
        <taxon>Eukaryota</taxon>
        <taxon>Fungi</taxon>
        <taxon>Dikarya</taxon>
        <taxon>Ascomycota</taxon>
        <taxon>Pezizomycotina</taxon>
        <taxon>Dothideomycetes</taxon>
        <taxon>Dothideomycetidae</taxon>
        <taxon>Mycosphaerellales</taxon>
        <taxon>Mycosphaerellaceae</taxon>
        <taxon>Dothistroma</taxon>
    </lineage>
</organism>
<dbReference type="Pfam" id="PF03998">
    <property type="entry name" value="Utp11"/>
    <property type="match status" value="1"/>
</dbReference>
<keyword evidence="5 6" id="KW-0539">Nucleus</keyword>
<accession>N1PRE8</accession>
<evidence type="ECO:0000256" key="3">
    <source>
        <dbReference type="ARBA" id="ARBA00008105"/>
    </source>
</evidence>
<keyword evidence="9" id="KW-1185">Reference proteome</keyword>
<feature type="compositionally biased region" description="Acidic residues" evidence="7">
    <location>
        <begin position="168"/>
        <end position="192"/>
    </location>
</feature>
<evidence type="ECO:0000256" key="7">
    <source>
        <dbReference type="SAM" id="MobiDB-lite"/>
    </source>
</evidence>
<dbReference type="AlphaFoldDB" id="N1PRE8"/>
<dbReference type="Proteomes" id="UP000016933">
    <property type="component" value="Unassembled WGS sequence"/>
</dbReference>
<evidence type="ECO:0000256" key="6">
    <source>
        <dbReference type="PIRNR" id="PIRNR015952"/>
    </source>
</evidence>
<feature type="compositionally biased region" description="Basic and acidic residues" evidence="7">
    <location>
        <begin position="14"/>
        <end position="26"/>
    </location>
</feature>
<comment type="similarity">
    <text evidence="3 6">Belongs to the UTP11 family.</text>
</comment>
<dbReference type="HOGENOM" id="CLU_061887_0_1_1"/>
<feature type="region of interest" description="Disordered" evidence="7">
    <location>
        <begin position="1"/>
        <end position="26"/>
    </location>
</feature>
<feature type="region of interest" description="Disordered" evidence="7">
    <location>
        <begin position="160"/>
        <end position="258"/>
    </location>
</feature>
<feature type="compositionally biased region" description="Basic and acidic residues" evidence="7">
    <location>
        <begin position="211"/>
        <end position="234"/>
    </location>
</feature>
<reference evidence="9" key="1">
    <citation type="journal article" date="2012" name="PLoS Genet.">
        <title>The genomes of the fungal plant pathogens Cladosporium fulvum and Dothistroma septosporum reveal adaptation to different hosts and lifestyles but also signatures of common ancestry.</title>
        <authorList>
            <person name="de Wit P.J.G.M."/>
            <person name="van der Burgt A."/>
            <person name="Oekmen B."/>
            <person name="Stergiopoulos I."/>
            <person name="Abd-Elsalam K.A."/>
            <person name="Aerts A.L."/>
            <person name="Bahkali A.H."/>
            <person name="Beenen H.G."/>
            <person name="Chettri P."/>
            <person name="Cox M.P."/>
            <person name="Datema E."/>
            <person name="de Vries R.P."/>
            <person name="Dhillon B."/>
            <person name="Ganley A.R."/>
            <person name="Griffiths S.A."/>
            <person name="Guo Y."/>
            <person name="Hamelin R.C."/>
            <person name="Henrissat B."/>
            <person name="Kabir M.S."/>
            <person name="Jashni M.K."/>
            <person name="Kema G."/>
            <person name="Klaubauf S."/>
            <person name="Lapidus A."/>
            <person name="Levasseur A."/>
            <person name="Lindquist E."/>
            <person name="Mehrabi R."/>
            <person name="Ohm R.A."/>
            <person name="Owen T.J."/>
            <person name="Salamov A."/>
            <person name="Schwelm A."/>
            <person name="Schijlen E."/>
            <person name="Sun H."/>
            <person name="van den Burg H.A."/>
            <person name="van Ham R.C.H.J."/>
            <person name="Zhang S."/>
            <person name="Goodwin S.B."/>
            <person name="Grigoriev I.V."/>
            <person name="Collemare J."/>
            <person name="Bradshaw R.E."/>
        </authorList>
    </citation>
    <scope>NUCLEOTIDE SEQUENCE [LARGE SCALE GENOMIC DNA]</scope>
    <source>
        <strain evidence="9">NZE10 / CBS 128990</strain>
    </source>
</reference>
<protein>
    <recommendedName>
        <fullName evidence="6">U3 small nucleolar RNA-associated protein 11</fullName>
        <shortName evidence="6">U3 snoRNA-associated protein 11</shortName>
    </recommendedName>
</protein>
<comment type="subunit">
    <text evidence="6">Component of the ribosomal small subunit (SSU) processome.</text>
</comment>
<name>N1PRE8_DOTSN</name>
<sequence length="258" mass="29448">MSSLRNAVQRRNHRERDQPTERKKWGLLEKRKDYKLRAADHKTKQRKIKALQVKASERNEDEFYFGMMSSTTENGIRRSKRGEENSGGGGKSLDLEVVKLMKTQDQAYLQTMLQKTRRERERLGQDVLLGEKGVKLEPSGGRIVFGEDDDEEGVPALHLAPAGVKDDLDMDLDGIDDESVSEHDDSDDEDLTPEQRALRRKKRHALQTKQRKLESLKEQEEKLSAALDGLDHQRAKMNGTTGGVNKNGVAFKARQRKR</sequence>
<dbReference type="PANTHER" id="PTHR12838:SF0">
    <property type="entry name" value="U3 SMALL NUCLEOLAR RNA-ASSOCIATED PROTEIN 11-RELATED"/>
    <property type="match status" value="1"/>
</dbReference>
<reference evidence="8 9" key="2">
    <citation type="journal article" date="2012" name="PLoS Pathog.">
        <title>Diverse lifestyles and strategies of plant pathogenesis encoded in the genomes of eighteen Dothideomycetes fungi.</title>
        <authorList>
            <person name="Ohm R.A."/>
            <person name="Feau N."/>
            <person name="Henrissat B."/>
            <person name="Schoch C.L."/>
            <person name="Horwitz B.A."/>
            <person name="Barry K.W."/>
            <person name="Condon B.J."/>
            <person name="Copeland A.C."/>
            <person name="Dhillon B."/>
            <person name="Glaser F."/>
            <person name="Hesse C.N."/>
            <person name="Kosti I."/>
            <person name="LaButti K."/>
            <person name="Lindquist E.A."/>
            <person name="Lucas S."/>
            <person name="Salamov A.A."/>
            <person name="Bradshaw R.E."/>
            <person name="Ciuffetti L."/>
            <person name="Hamelin R.C."/>
            <person name="Kema G.H.J."/>
            <person name="Lawrence C."/>
            <person name="Scott J.A."/>
            <person name="Spatafora J.W."/>
            <person name="Turgeon B.G."/>
            <person name="de Wit P.J.G.M."/>
            <person name="Zhong S."/>
            <person name="Goodwin S.B."/>
            <person name="Grigoriev I.V."/>
        </authorList>
    </citation>
    <scope>NUCLEOTIDE SEQUENCE [LARGE SCALE GENOMIC DNA]</scope>
    <source>
        <strain evidence="9">NZE10 / CBS 128990</strain>
    </source>
</reference>
<evidence type="ECO:0000256" key="5">
    <source>
        <dbReference type="ARBA" id="ARBA00023242"/>
    </source>
</evidence>
<dbReference type="GO" id="GO:0006364">
    <property type="term" value="P:rRNA processing"/>
    <property type="evidence" value="ECO:0007669"/>
    <property type="project" value="UniProtKB-UniRule"/>
</dbReference>
<dbReference type="EMBL" id="KB446538">
    <property type="protein sequence ID" value="EME44994.1"/>
    <property type="molecule type" value="Genomic_DNA"/>
</dbReference>
<dbReference type="InterPro" id="IPR007144">
    <property type="entry name" value="SSU_processome_Utp11"/>
</dbReference>
<feature type="region of interest" description="Disordered" evidence="7">
    <location>
        <begin position="64"/>
        <end position="93"/>
    </location>
</feature>
<dbReference type="PANTHER" id="PTHR12838">
    <property type="entry name" value="U3 SMALL NUCLEOLAR RNA-ASSOCIATED PROTEIN 11"/>
    <property type="match status" value="1"/>
</dbReference>
<dbReference type="PIRSF" id="PIRSF015952">
    <property type="entry name" value="U3snoRNP11"/>
    <property type="match status" value="1"/>
</dbReference>
<evidence type="ECO:0000256" key="4">
    <source>
        <dbReference type="ARBA" id="ARBA00022552"/>
    </source>
</evidence>
<evidence type="ECO:0000256" key="1">
    <source>
        <dbReference type="ARBA" id="ARBA00004099"/>
    </source>
</evidence>
<evidence type="ECO:0000313" key="9">
    <source>
        <dbReference type="Proteomes" id="UP000016933"/>
    </source>
</evidence>
<keyword evidence="4 6" id="KW-0698">rRNA processing</keyword>
<dbReference type="STRING" id="675120.N1PRE8"/>
<dbReference type="GO" id="GO:0032040">
    <property type="term" value="C:small-subunit processome"/>
    <property type="evidence" value="ECO:0007669"/>
    <property type="project" value="UniProtKB-UniRule"/>
</dbReference>
<dbReference type="eggNOG" id="KOG3237">
    <property type="taxonomic scope" value="Eukaryota"/>
</dbReference>
<comment type="subcellular location">
    <subcellularLocation>
        <location evidence="2 6">Nucleus</location>
        <location evidence="2 6">Nucleolus</location>
    </subcellularLocation>
</comment>